<keyword evidence="3" id="KW-1185">Reference proteome</keyword>
<evidence type="ECO:0000256" key="1">
    <source>
        <dbReference type="SAM" id="MobiDB-lite"/>
    </source>
</evidence>
<gene>
    <name evidence="2" type="ORF">K452DRAFT_360765</name>
</gene>
<reference evidence="2" key="1">
    <citation type="journal article" date="2020" name="Stud. Mycol.">
        <title>101 Dothideomycetes genomes: a test case for predicting lifestyles and emergence of pathogens.</title>
        <authorList>
            <person name="Haridas S."/>
            <person name="Albert R."/>
            <person name="Binder M."/>
            <person name="Bloem J."/>
            <person name="Labutti K."/>
            <person name="Salamov A."/>
            <person name="Andreopoulos B."/>
            <person name="Baker S."/>
            <person name="Barry K."/>
            <person name="Bills G."/>
            <person name="Bluhm B."/>
            <person name="Cannon C."/>
            <person name="Castanera R."/>
            <person name="Culley D."/>
            <person name="Daum C."/>
            <person name="Ezra D."/>
            <person name="Gonzalez J."/>
            <person name="Henrissat B."/>
            <person name="Kuo A."/>
            <person name="Liang C."/>
            <person name="Lipzen A."/>
            <person name="Lutzoni F."/>
            <person name="Magnuson J."/>
            <person name="Mondo S."/>
            <person name="Nolan M."/>
            <person name="Ohm R."/>
            <person name="Pangilinan J."/>
            <person name="Park H.-J."/>
            <person name="Ramirez L."/>
            <person name="Alfaro M."/>
            <person name="Sun H."/>
            <person name="Tritt A."/>
            <person name="Yoshinaga Y."/>
            <person name="Zwiers L.-H."/>
            <person name="Turgeon B."/>
            <person name="Goodwin S."/>
            <person name="Spatafora J."/>
            <person name="Crous P."/>
            <person name="Grigoriev I."/>
        </authorList>
    </citation>
    <scope>NUCLEOTIDE SEQUENCE</scope>
    <source>
        <strain evidence="2">CBS 121167</strain>
    </source>
</reference>
<organism evidence="2 3">
    <name type="scientific">Aplosporella prunicola CBS 121167</name>
    <dbReference type="NCBI Taxonomy" id="1176127"/>
    <lineage>
        <taxon>Eukaryota</taxon>
        <taxon>Fungi</taxon>
        <taxon>Dikarya</taxon>
        <taxon>Ascomycota</taxon>
        <taxon>Pezizomycotina</taxon>
        <taxon>Dothideomycetes</taxon>
        <taxon>Dothideomycetes incertae sedis</taxon>
        <taxon>Botryosphaeriales</taxon>
        <taxon>Aplosporellaceae</taxon>
        <taxon>Aplosporella</taxon>
    </lineage>
</organism>
<dbReference type="AlphaFoldDB" id="A0A6A6B5X6"/>
<name>A0A6A6B5X6_9PEZI</name>
<dbReference type="GeneID" id="54303875"/>
<evidence type="ECO:0000313" key="2">
    <source>
        <dbReference type="EMBL" id="KAF2139028.1"/>
    </source>
</evidence>
<proteinExistence type="predicted"/>
<dbReference type="Proteomes" id="UP000799438">
    <property type="component" value="Unassembled WGS sequence"/>
</dbReference>
<dbReference type="RefSeq" id="XP_033394741.1">
    <property type="nucleotide sequence ID" value="XM_033546369.1"/>
</dbReference>
<protein>
    <submittedName>
        <fullName evidence="2">Uncharacterized protein</fullName>
    </submittedName>
</protein>
<evidence type="ECO:0000313" key="3">
    <source>
        <dbReference type="Proteomes" id="UP000799438"/>
    </source>
</evidence>
<sequence>MATAHLAEDSALLTRAESGHLPMGALNHHMSGDDPQKSNVELKPPKDRKKPTSMFPKDTKVTYGVTENKKLVSRVFIVVKVEYDENIKEHKHQLKLDSNNKDEPLFENGRWFTESELEVE</sequence>
<dbReference type="EMBL" id="ML995494">
    <property type="protein sequence ID" value="KAF2139028.1"/>
    <property type="molecule type" value="Genomic_DNA"/>
</dbReference>
<feature type="region of interest" description="Disordered" evidence="1">
    <location>
        <begin position="1"/>
        <end position="58"/>
    </location>
</feature>
<accession>A0A6A6B5X6</accession>